<sequence length="233" mass="25652">MSDKPHHLLLVEDDAELSGMMKDFLTGKGYQVTIEADGLSAIRRIASEAYDAVILDIGLPGTDGFSVCKSVRPHFKGPIIVLTARGEEMDEVVALEAGADDFMSKPVRPNALLARLKIHLRRFDLHPADSSVQPADIVVGDLSISLGSRSVVVGDQPIELTTAEFDLIEYLARRAGSVVSRKELYVDLLEIPYDGMDRSLDLRVSRLRRKLGDDPHKPTRIKSVRGVGYLFAK</sequence>
<dbReference type="Proteomes" id="UP000319004">
    <property type="component" value="Chromosome"/>
</dbReference>
<reference evidence="10 11" key="1">
    <citation type="submission" date="2019-03" db="EMBL/GenBank/DDBJ databases">
        <title>Deep-cultivation of Planctomycetes and their phenomic and genomic characterization uncovers novel biology.</title>
        <authorList>
            <person name="Wiegand S."/>
            <person name="Jogler M."/>
            <person name="Boedeker C."/>
            <person name="Pinto D."/>
            <person name="Vollmers J."/>
            <person name="Rivas-Marin E."/>
            <person name="Kohn T."/>
            <person name="Peeters S.H."/>
            <person name="Heuer A."/>
            <person name="Rast P."/>
            <person name="Oberbeckmann S."/>
            <person name="Bunk B."/>
            <person name="Jeske O."/>
            <person name="Meyerdierks A."/>
            <person name="Storesund J.E."/>
            <person name="Kallscheuer N."/>
            <person name="Luecker S."/>
            <person name="Lage O.M."/>
            <person name="Pohl T."/>
            <person name="Merkel B.J."/>
            <person name="Hornburger P."/>
            <person name="Mueller R.-W."/>
            <person name="Bruemmer F."/>
            <person name="Labrenz M."/>
            <person name="Spormann A.M."/>
            <person name="Op den Camp H."/>
            <person name="Overmann J."/>
            <person name="Amann R."/>
            <person name="Jetten M.S.M."/>
            <person name="Mascher T."/>
            <person name="Medema M.H."/>
            <person name="Devos D.P."/>
            <person name="Kaster A.-K."/>
            <person name="Ovreas L."/>
            <person name="Rohde M."/>
            <person name="Galperin M.Y."/>
            <person name="Jogler C."/>
        </authorList>
    </citation>
    <scope>NUCLEOTIDE SEQUENCE [LARGE SCALE GENOMIC DNA]</scope>
    <source>
        <strain evidence="10 11">Enr13</strain>
    </source>
</reference>
<dbReference type="InterPro" id="IPR039420">
    <property type="entry name" value="WalR-like"/>
</dbReference>
<keyword evidence="1 6" id="KW-0597">Phosphoprotein</keyword>
<evidence type="ECO:0000259" key="8">
    <source>
        <dbReference type="PROSITE" id="PS50110"/>
    </source>
</evidence>
<dbReference type="KEGG" id="snep:Enr13x_61750"/>
<dbReference type="OrthoDB" id="272875at2"/>
<keyword evidence="4 7" id="KW-0238">DNA-binding</keyword>
<keyword evidence="11" id="KW-1185">Reference proteome</keyword>
<evidence type="ECO:0000259" key="9">
    <source>
        <dbReference type="PROSITE" id="PS51755"/>
    </source>
</evidence>
<dbReference type="SMART" id="SM00862">
    <property type="entry name" value="Trans_reg_C"/>
    <property type="match status" value="1"/>
</dbReference>
<dbReference type="RefSeq" id="WP_145390404.1">
    <property type="nucleotide sequence ID" value="NZ_CP037423.1"/>
</dbReference>
<evidence type="ECO:0000256" key="2">
    <source>
        <dbReference type="ARBA" id="ARBA00023012"/>
    </source>
</evidence>
<feature type="domain" description="Response regulatory" evidence="8">
    <location>
        <begin position="7"/>
        <end position="120"/>
    </location>
</feature>
<dbReference type="GO" id="GO:0006355">
    <property type="term" value="P:regulation of DNA-templated transcription"/>
    <property type="evidence" value="ECO:0007669"/>
    <property type="project" value="InterPro"/>
</dbReference>
<dbReference type="PROSITE" id="PS51755">
    <property type="entry name" value="OMPR_PHOB"/>
    <property type="match status" value="1"/>
</dbReference>
<dbReference type="EMBL" id="CP037423">
    <property type="protein sequence ID" value="QDV46266.1"/>
    <property type="molecule type" value="Genomic_DNA"/>
</dbReference>
<dbReference type="InterPro" id="IPR001867">
    <property type="entry name" value="OmpR/PhoB-type_DNA-bd"/>
</dbReference>
<dbReference type="PANTHER" id="PTHR48111:SF21">
    <property type="entry name" value="DNA-BINDING DUAL MASTER TRANSCRIPTIONAL REGULATOR RPAA"/>
    <property type="match status" value="1"/>
</dbReference>
<dbReference type="PROSITE" id="PS50110">
    <property type="entry name" value="RESPONSE_REGULATORY"/>
    <property type="match status" value="1"/>
</dbReference>
<dbReference type="InterPro" id="IPR011006">
    <property type="entry name" value="CheY-like_superfamily"/>
</dbReference>
<dbReference type="AlphaFoldDB" id="A0A518HZI9"/>
<organism evidence="10 11">
    <name type="scientific">Stieleria neptunia</name>
    <dbReference type="NCBI Taxonomy" id="2527979"/>
    <lineage>
        <taxon>Bacteria</taxon>
        <taxon>Pseudomonadati</taxon>
        <taxon>Planctomycetota</taxon>
        <taxon>Planctomycetia</taxon>
        <taxon>Pirellulales</taxon>
        <taxon>Pirellulaceae</taxon>
        <taxon>Stieleria</taxon>
    </lineage>
</organism>
<dbReference type="GO" id="GO:0000156">
    <property type="term" value="F:phosphorelay response regulator activity"/>
    <property type="evidence" value="ECO:0007669"/>
    <property type="project" value="TreeGrafter"/>
</dbReference>
<dbReference type="InterPro" id="IPR001789">
    <property type="entry name" value="Sig_transdc_resp-reg_receiver"/>
</dbReference>
<dbReference type="GO" id="GO:0005829">
    <property type="term" value="C:cytosol"/>
    <property type="evidence" value="ECO:0007669"/>
    <property type="project" value="TreeGrafter"/>
</dbReference>
<proteinExistence type="predicted"/>
<evidence type="ECO:0000256" key="6">
    <source>
        <dbReference type="PROSITE-ProRule" id="PRU00169"/>
    </source>
</evidence>
<protein>
    <submittedName>
        <fullName evidence="10">Transcriptional regulatory protein OmpR</fullName>
    </submittedName>
</protein>
<dbReference type="SUPFAM" id="SSF52172">
    <property type="entry name" value="CheY-like"/>
    <property type="match status" value="1"/>
</dbReference>
<dbReference type="GO" id="GO:0000976">
    <property type="term" value="F:transcription cis-regulatory region binding"/>
    <property type="evidence" value="ECO:0007669"/>
    <property type="project" value="TreeGrafter"/>
</dbReference>
<dbReference type="Pfam" id="PF00486">
    <property type="entry name" value="Trans_reg_C"/>
    <property type="match status" value="1"/>
</dbReference>
<dbReference type="Gene3D" id="3.40.50.2300">
    <property type="match status" value="1"/>
</dbReference>
<evidence type="ECO:0000256" key="7">
    <source>
        <dbReference type="PROSITE-ProRule" id="PRU01091"/>
    </source>
</evidence>
<dbReference type="CDD" id="cd00383">
    <property type="entry name" value="trans_reg_C"/>
    <property type="match status" value="1"/>
</dbReference>
<keyword evidence="2" id="KW-0902">Two-component regulatory system</keyword>
<feature type="modified residue" description="4-aspartylphosphate" evidence="6">
    <location>
        <position position="56"/>
    </location>
</feature>
<evidence type="ECO:0000256" key="5">
    <source>
        <dbReference type="ARBA" id="ARBA00023163"/>
    </source>
</evidence>
<accession>A0A518HZI9</accession>
<dbReference type="Gene3D" id="1.10.10.10">
    <property type="entry name" value="Winged helix-like DNA-binding domain superfamily/Winged helix DNA-binding domain"/>
    <property type="match status" value="1"/>
</dbReference>
<dbReference type="SMART" id="SM00448">
    <property type="entry name" value="REC"/>
    <property type="match status" value="1"/>
</dbReference>
<keyword evidence="3" id="KW-0805">Transcription regulation</keyword>
<dbReference type="InterPro" id="IPR036388">
    <property type="entry name" value="WH-like_DNA-bd_sf"/>
</dbReference>
<evidence type="ECO:0000256" key="1">
    <source>
        <dbReference type="ARBA" id="ARBA00022553"/>
    </source>
</evidence>
<feature type="domain" description="OmpR/PhoB-type" evidence="9">
    <location>
        <begin position="134"/>
        <end position="233"/>
    </location>
</feature>
<dbReference type="GO" id="GO:0032993">
    <property type="term" value="C:protein-DNA complex"/>
    <property type="evidence" value="ECO:0007669"/>
    <property type="project" value="TreeGrafter"/>
</dbReference>
<evidence type="ECO:0000313" key="10">
    <source>
        <dbReference type="EMBL" id="QDV46266.1"/>
    </source>
</evidence>
<gene>
    <name evidence="10" type="primary">ompR</name>
    <name evidence="10" type="ORF">Enr13x_61750</name>
</gene>
<feature type="DNA-binding region" description="OmpR/PhoB-type" evidence="7">
    <location>
        <begin position="134"/>
        <end position="233"/>
    </location>
</feature>
<keyword evidence="5" id="KW-0804">Transcription</keyword>
<dbReference type="Pfam" id="PF00072">
    <property type="entry name" value="Response_reg"/>
    <property type="match status" value="1"/>
</dbReference>
<name>A0A518HZI9_9BACT</name>
<evidence type="ECO:0000256" key="3">
    <source>
        <dbReference type="ARBA" id="ARBA00023015"/>
    </source>
</evidence>
<dbReference type="PANTHER" id="PTHR48111">
    <property type="entry name" value="REGULATOR OF RPOS"/>
    <property type="match status" value="1"/>
</dbReference>
<evidence type="ECO:0000256" key="4">
    <source>
        <dbReference type="ARBA" id="ARBA00023125"/>
    </source>
</evidence>
<evidence type="ECO:0000313" key="11">
    <source>
        <dbReference type="Proteomes" id="UP000319004"/>
    </source>
</evidence>